<dbReference type="InterPro" id="IPR038084">
    <property type="entry name" value="PduO/GlcC-like_sf"/>
</dbReference>
<dbReference type="InterPro" id="IPR005624">
    <property type="entry name" value="PduO/GlcC-like"/>
</dbReference>
<gene>
    <name evidence="1" type="ORF">DV711_09880</name>
</gene>
<sequence length="145" mass="14748">MASLNLDRSIAITQGAFLKSETLKSEPLTVAILDQGGRLISLQRQDGSSMMRPDIAIAKAWGAVAMGKSSRSLASDAKQRPAFVSALNTLANGNLIPVPGGVLIRDQDDTVVGAVGISGDTSDIDELCAVSGVQAAGLVADVGAA</sequence>
<name>A0A369WMC2_9GAMM</name>
<dbReference type="Gene3D" id="3.30.450.150">
    <property type="entry name" value="Haem-degrading domain"/>
    <property type="match status" value="1"/>
</dbReference>
<dbReference type="Pfam" id="PF03928">
    <property type="entry name" value="HbpS-like"/>
    <property type="match status" value="1"/>
</dbReference>
<protein>
    <submittedName>
        <fullName evidence="1">Heme-binding protein</fullName>
    </submittedName>
</protein>
<dbReference type="EMBL" id="QQOH01000002">
    <property type="protein sequence ID" value="RDE22862.1"/>
    <property type="molecule type" value="Genomic_DNA"/>
</dbReference>
<evidence type="ECO:0000313" key="2">
    <source>
        <dbReference type="Proteomes" id="UP000253769"/>
    </source>
</evidence>
<dbReference type="OrthoDB" id="9815788at2"/>
<comment type="caution">
    <text evidence="1">The sequence shown here is derived from an EMBL/GenBank/DDBJ whole genome shotgun (WGS) entry which is preliminary data.</text>
</comment>
<dbReference type="RefSeq" id="WP_114695495.1">
    <property type="nucleotide sequence ID" value="NZ_QQOH01000002.1"/>
</dbReference>
<dbReference type="SUPFAM" id="SSF143744">
    <property type="entry name" value="GlcG-like"/>
    <property type="match status" value="1"/>
</dbReference>
<dbReference type="Proteomes" id="UP000253769">
    <property type="component" value="Unassembled WGS sequence"/>
</dbReference>
<dbReference type="AlphaFoldDB" id="A0A369WMC2"/>
<evidence type="ECO:0000313" key="1">
    <source>
        <dbReference type="EMBL" id="RDE22862.1"/>
    </source>
</evidence>
<dbReference type="PANTHER" id="PTHR34309:SF10">
    <property type="entry name" value="SLR1406 PROTEIN"/>
    <property type="match status" value="1"/>
</dbReference>
<proteinExistence type="predicted"/>
<accession>A0A369WMC2</accession>
<dbReference type="InterPro" id="IPR052517">
    <property type="entry name" value="GlcG_carb_metab_protein"/>
</dbReference>
<dbReference type="PANTHER" id="PTHR34309">
    <property type="entry name" value="SLR1406 PROTEIN"/>
    <property type="match status" value="1"/>
</dbReference>
<organism evidence="1 2">
    <name type="scientific">Motiliproteus coralliicola</name>
    <dbReference type="NCBI Taxonomy" id="2283196"/>
    <lineage>
        <taxon>Bacteria</taxon>
        <taxon>Pseudomonadati</taxon>
        <taxon>Pseudomonadota</taxon>
        <taxon>Gammaproteobacteria</taxon>
        <taxon>Oceanospirillales</taxon>
        <taxon>Oceanospirillaceae</taxon>
        <taxon>Motiliproteus</taxon>
    </lineage>
</organism>
<keyword evidence="2" id="KW-1185">Reference proteome</keyword>
<reference evidence="1 2" key="1">
    <citation type="submission" date="2018-07" db="EMBL/GenBank/DDBJ databases">
        <title>Motiliproteus coralliicola sp. nov., a bacterium isolated from Coral.</title>
        <authorList>
            <person name="Wang G."/>
        </authorList>
    </citation>
    <scope>NUCLEOTIDE SEQUENCE [LARGE SCALE GENOMIC DNA]</scope>
    <source>
        <strain evidence="1 2">C34</strain>
    </source>
</reference>